<dbReference type="Pfam" id="PF01850">
    <property type="entry name" value="PIN"/>
    <property type="match status" value="1"/>
</dbReference>
<dbReference type="SUPFAM" id="SSF88723">
    <property type="entry name" value="PIN domain-like"/>
    <property type="match status" value="1"/>
</dbReference>
<dbReference type="PANTHER" id="PTHR36173">
    <property type="entry name" value="RIBONUCLEASE VAPC16-RELATED"/>
    <property type="match status" value="1"/>
</dbReference>
<dbReference type="AlphaFoldDB" id="A0A563VTH8"/>
<feature type="domain" description="PIN" evidence="1">
    <location>
        <begin position="3"/>
        <end position="120"/>
    </location>
</feature>
<evidence type="ECO:0000313" key="2">
    <source>
        <dbReference type="EMBL" id="VEP14679.1"/>
    </source>
</evidence>
<reference evidence="2 3" key="1">
    <citation type="submission" date="2019-01" db="EMBL/GenBank/DDBJ databases">
        <authorList>
            <person name="Brito A."/>
        </authorList>
    </citation>
    <scope>NUCLEOTIDE SEQUENCE [LARGE SCALE GENOMIC DNA]</scope>
    <source>
        <strain evidence="2">1</strain>
    </source>
</reference>
<dbReference type="EMBL" id="CAACVJ010000201">
    <property type="protein sequence ID" value="VEP14679.1"/>
    <property type="molecule type" value="Genomic_DNA"/>
</dbReference>
<name>A0A563VTH8_9CYAN</name>
<gene>
    <name evidence="2" type="ORF">H1P_280020</name>
</gene>
<organism evidence="2 3">
    <name type="scientific">Hyella patelloides LEGE 07179</name>
    <dbReference type="NCBI Taxonomy" id="945734"/>
    <lineage>
        <taxon>Bacteria</taxon>
        <taxon>Bacillati</taxon>
        <taxon>Cyanobacteriota</taxon>
        <taxon>Cyanophyceae</taxon>
        <taxon>Pleurocapsales</taxon>
        <taxon>Hyellaceae</taxon>
        <taxon>Hyella</taxon>
    </lineage>
</organism>
<evidence type="ECO:0000259" key="1">
    <source>
        <dbReference type="Pfam" id="PF01850"/>
    </source>
</evidence>
<proteinExistence type="predicted"/>
<dbReference type="InterPro" id="IPR002716">
    <property type="entry name" value="PIN_dom"/>
</dbReference>
<dbReference type="InterPro" id="IPR041705">
    <property type="entry name" value="PIN_Sll0205"/>
</dbReference>
<dbReference type="Proteomes" id="UP000320055">
    <property type="component" value="Unassembled WGS sequence"/>
</dbReference>
<evidence type="ECO:0000313" key="3">
    <source>
        <dbReference type="Proteomes" id="UP000320055"/>
    </source>
</evidence>
<keyword evidence="3" id="KW-1185">Reference proteome</keyword>
<dbReference type="CDD" id="cd09872">
    <property type="entry name" value="PIN_Sll0205-like"/>
    <property type="match status" value="1"/>
</dbReference>
<sequence length="128" mass="15235">MRILLDTHIFLWLIDDSKRLSDKFRQDIHNLDNEIFLSVVSIWECVIKYQIGKLNFPSSPENYLPLERRKHLIKTLIIEENTITQLITLPLLHRDPFDRLIISQALQHELIIMTEDQAILAYPEIKFL</sequence>
<dbReference type="OrthoDB" id="9798990at2"/>
<dbReference type="PANTHER" id="PTHR36173:SF2">
    <property type="entry name" value="RIBONUCLEASE VAPC16"/>
    <property type="match status" value="1"/>
</dbReference>
<dbReference type="InterPro" id="IPR029060">
    <property type="entry name" value="PIN-like_dom_sf"/>
</dbReference>
<dbReference type="InterPro" id="IPR052919">
    <property type="entry name" value="TA_system_RNase"/>
</dbReference>
<protein>
    <submittedName>
        <fullName evidence="2">PilT protein domain protein</fullName>
    </submittedName>
</protein>
<dbReference type="Gene3D" id="3.40.50.1010">
    <property type="entry name" value="5'-nuclease"/>
    <property type="match status" value="1"/>
</dbReference>
<dbReference type="RefSeq" id="WP_144865077.1">
    <property type="nucleotide sequence ID" value="NZ_LR213788.1"/>
</dbReference>
<accession>A0A563VTH8</accession>